<dbReference type="PANTHER" id="PTHR33387">
    <property type="entry name" value="RMLC-LIKE JELLY ROLL FOLD PROTEIN"/>
    <property type="match status" value="1"/>
</dbReference>
<gene>
    <name evidence="2" type="ORF">ERX37_08745</name>
</gene>
<dbReference type="PANTHER" id="PTHR33387:SF3">
    <property type="entry name" value="DUF985 DOMAIN-CONTAINING PROTEIN"/>
    <property type="match status" value="1"/>
</dbReference>
<evidence type="ECO:0000313" key="3">
    <source>
        <dbReference type="Proteomes" id="UP000295328"/>
    </source>
</evidence>
<dbReference type="EMBL" id="SCWE01000003">
    <property type="protein sequence ID" value="TDM01571.1"/>
    <property type="molecule type" value="Genomic_DNA"/>
</dbReference>
<dbReference type="InterPro" id="IPR009327">
    <property type="entry name" value="Cupin_DUF985"/>
</dbReference>
<comment type="caution">
    <text evidence="2">The sequence shown here is derived from an EMBL/GenBank/DDBJ whole genome shotgun (WGS) entry which is preliminary data.</text>
</comment>
<dbReference type="Pfam" id="PF06172">
    <property type="entry name" value="Cupin_5"/>
    <property type="match status" value="1"/>
</dbReference>
<name>A0A4R6BJ85_9STAP</name>
<proteinExistence type="predicted"/>
<feature type="domain" description="DUF985" evidence="1">
    <location>
        <begin position="8"/>
        <end position="138"/>
    </location>
</feature>
<sequence length="167" mass="18959">MDKNELKQQLIDKLEMIPHPEGGYYHETYLADMTTVSGKALFSSIYFLLETGNISHFHQIKSDELWYFHSGDALTIHMIDADGHYTAVKLGLDVANGEVPQYLVPKETIFASSVEGESEWSLVGCMVSPAFSFDEFKLFSQDELINQYPEHETIIRKYALSKTDVPS</sequence>
<reference evidence="2 3" key="1">
    <citation type="submission" date="2019-01" db="EMBL/GenBank/DDBJ databases">
        <title>Draft genome sequences of the type strains of six Macrococcus species.</title>
        <authorList>
            <person name="Mazhar S."/>
            <person name="Altermann E."/>
            <person name="Hill C."/>
            <person name="Mcauliffe O."/>
        </authorList>
    </citation>
    <scope>NUCLEOTIDE SEQUENCE [LARGE SCALE GENOMIC DNA]</scope>
    <source>
        <strain evidence="2 3">CCM4809</strain>
    </source>
</reference>
<dbReference type="OrthoDB" id="9798288at2"/>
<dbReference type="InterPro" id="IPR011051">
    <property type="entry name" value="RmlC_Cupin_sf"/>
</dbReference>
<evidence type="ECO:0000313" key="2">
    <source>
        <dbReference type="EMBL" id="TDM01571.1"/>
    </source>
</evidence>
<dbReference type="InterPro" id="IPR039935">
    <property type="entry name" value="YML079W-like"/>
</dbReference>
<dbReference type="InterPro" id="IPR014710">
    <property type="entry name" value="RmlC-like_jellyroll"/>
</dbReference>
<dbReference type="SUPFAM" id="SSF51182">
    <property type="entry name" value="RmlC-like cupins"/>
    <property type="match status" value="1"/>
</dbReference>
<dbReference type="CDD" id="cd06121">
    <property type="entry name" value="cupin_YML079wp"/>
    <property type="match status" value="1"/>
</dbReference>
<dbReference type="RefSeq" id="WP_133430293.1">
    <property type="nucleotide sequence ID" value="NZ_BMCC01000001.1"/>
</dbReference>
<keyword evidence="3" id="KW-1185">Reference proteome</keyword>
<accession>A0A4R6BJ85</accession>
<protein>
    <submittedName>
        <fullName evidence="2">Cupin</fullName>
    </submittedName>
</protein>
<dbReference type="Proteomes" id="UP000295328">
    <property type="component" value="Unassembled WGS sequence"/>
</dbReference>
<evidence type="ECO:0000259" key="1">
    <source>
        <dbReference type="Pfam" id="PF06172"/>
    </source>
</evidence>
<organism evidence="2 3">
    <name type="scientific">Macrococcus hajekii</name>
    <dbReference type="NCBI Taxonomy" id="198482"/>
    <lineage>
        <taxon>Bacteria</taxon>
        <taxon>Bacillati</taxon>
        <taxon>Bacillota</taxon>
        <taxon>Bacilli</taxon>
        <taxon>Bacillales</taxon>
        <taxon>Staphylococcaceae</taxon>
        <taxon>Macrococcus</taxon>
    </lineage>
</organism>
<dbReference type="Gene3D" id="2.60.120.10">
    <property type="entry name" value="Jelly Rolls"/>
    <property type="match status" value="1"/>
</dbReference>
<dbReference type="AlphaFoldDB" id="A0A4R6BJ85"/>